<proteinExistence type="predicted"/>
<dbReference type="Proteomes" id="UP001165378">
    <property type="component" value="Unassembled WGS sequence"/>
</dbReference>
<evidence type="ECO:0000313" key="2">
    <source>
        <dbReference type="Proteomes" id="UP001165378"/>
    </source>
</evidence>
<comment type="caution">
    <text evidence="1">The sequence shown here is derived from an EMBL/GenBank/DDBJ whole genome shotgun (WGS) entry which is preliminary data.</text>
</comment>
<dbReference type="InterPro" id="IPR006748">
    <property type="entry name" value="NH2Glyco/OHUrea_AB-resist_kin"/>
</dbReference>
<organism evidence="1 2">
    <name type="scientific">Yinghuangia soli</name>
    <dbReference type="NCBI Taxonomy" id="2908204"/>
    <lineage>
        <taxon>Bacteria</taxon>
        <taxon>Bacillati</taxon>
        <taxon>Actinomycetota</taxon>
        <taxon>Actinomycetes</taxon>
        <taxon>Kitasatosporales</taxon>
        <taxon>Streptomycetaceae</taxon>
        <taxon>Yinghuangia</taxon>
    </lineage>
</organism>
<gene>
    <name evidence="1" type="ORF">LZ495_20555</name>
</gene>
<accession>A0AA41U3D9</accession>
<dbReference type="RefSeq" id="WP_235053960.1">
    <property type="nucleotide sequence ID" value="NZ_JAKFHA010000012.1"/>
</dbReference>
<dbReference type="EMBL" id="JAKFHA010000012">
    <property type="protein sequence ID" value="MCF2529592.1"/>
    <property type="molecule type" value="Genomic_DNA"/>
</dbReference>
<dbReference type="GO" id="GO:0016773">
    <property type="term" value="F:phosphotransferase activity, alcohol group as acceptor"/>
    <property type="evidence" value="ECO:0007669"/>
    <property type="project" value="InterPro"/>
</dbReference>
<name>A0AA41U3D9_9ACTN</name>
<dbReference type="GO" id="GO:0019748">
    <property type="term" value="P:secondary metabolic process"/>
    <property type="evidence" value="ECO:0007669"/>
    <property type="project" value="InterPro"/>
</dbReference>
<dbReference type="AlphaFoldDB" id="A0AA41U3D9"/>
<dbReference type="InterPro" id="IPR011009">
    <property type="entry name" value="Kinase-like_dom_sf"/>
</dbReference>
<dbReference type="Pfam" id="PF04655">
    <property type="entry name" value="APH_6_hur"/>
    <property type="match status" value="1"/>
</dbReference>
<sequence>MRDDWKPPKRFRSIISSMYGAEGRAWLKELPGLVADFTARHGLVAGEPYRDLSYNFVVPADAPDADGTGGGRVLKIAPPGAGADLAREASILRAWDGDGAARLYDHDPELAVMVVERADPGGSAAALGDGSAADDREATAALARSMRALWRPVPDGLDVPLVSDYAEDYAWYADTFGTGGGGTAGTGGLIDAKLFDTAYGIFRELSADPHTPMLLHGDLHHDNLLRARRNGEPGWLAIDPKGLSGDPGFETSVMLWNPVDLPNRMTGCSLGAMLDQRLGVLAEELDGAVPGAALDRDTLRRWAIARGVLATVWDIQDDVAEADRPAALTVAAMLAHEA</sequence>
<keyword evidence="2" id="KW-1185">Reference proteome</keyword>
<protein>
    <submittedName>
        <fullName evidence="1">Aminoglycoside phosphotransferase family protein</fullName>
    </submittedName>
</protein>
<reference evidence="1" key="1">
    <citation type="submission" date="2022-01" db="EMBL/GenBank/DDBJ databases">
        <title>Genome-Based Taxonomic Classification of the Phylum Actinobacteria.</title>
        <authorList>
            <person name="Gao Y."/>
        </authorList>
    </citation>
    <scope>NUCLEOTIDE SEQUENCE</scope>
    <source>
        <strain evidence="1">KLBMP 8922</strain>
    </source>
</reference>
<dbReference type="SUPFAM" id="SSF56112">
    <property type="entry name" value="Protein kinase-like (PK-like)"/>
    <property type="match status" value="1"/>
</dbReference>
<evidence type="ECO:0000313" key="1">
    <source>
        <dbReference type="EMBL" id="MCF2529592.1"/>
    </source>
</evidence>